<keyword evidence="1" id="KW-0732">Signal</keyword>
<accession>A0A7V8NRH4</accession>
<comment type="caution">
    <text evidence="2">The sequence shown here is derived from an EMBL/GenBank/DDBJ whole genome shotgun (WGS) entry which is preliminary data.</text>
</comment>
<protein>
    <recommendedName>
        <fullName evidence="4">Secreted protein</fullName>
    </recommendedName>
</protein>
<dbReference type="Proteomes" id="UP000567293">
    <property type="component" value="Unassembled WGS sequence"/>
</dbReference>
<dbReference type="EMBL" id="JACDQQ010001302">
    <property type="protein sequence ID" value="MBA0085992.1"/>
    <property type="molecule type" value="Genomic_DNA"/>
</dbReference>
<name>A0A7V8NRH4_9BACT</name>
<proteinExistence type="predicted"/>
<evidence type="ECO:0000313" key="3">
    <source>
        <dbReference type="Proteomes" id="UP000567293"/>
    </source>
</evidence>
<evidence type="ECO:0000256" key="1">
    <source>
        <dbReference type="SAM" id="SignalP"/>
    </source>
</evidence>
<feature type="chain" id="PRO_5030600007" description="Secreted protein" evidence="1">
    <location>
        <begin position="27"/>
        <end position="78"/>
    </location>
</feature>
<evidence type="ECO:0008006" key="4">
    <source>
        <dbReference type="Google" id="ProtNLM"/>
    </source>
</evidence>
<keyword evidence="3" id="KW-1185">Reference proteome</keyword>
<feature type="signal peptide" evidence="1">
    <location>
        <begin position="1"/>
        <end position="26"/>
    </location>
</feature>
<gene>
    <name evidence="2" type="ORF">HRJ53_13420</name>
</gene>
<dbReference type="AlphaFoldDB" id="A0A7V8NRH4"/>
<feature type="non-terminal residue" evidence="2">
    <location>
        <position position="78"/>
    </location>
</feature>
<organism evidence="2 3">
    <name type="scientific">Candidatus Acidiferrum panamense</name>
    <dbReference type="NCBI Taxonomy" id="2741543"/>
    <lineage>
        <taxon>Bacteria</taxon>
        <taxon>Pseudomonadati</taxon>
        <taxon>Acidobacteriota</taxon>
        <taxon>Terriglobia</taxon>
        <taxon>Candidatus Acidiferrales</taxon>
        <taxon>Candidatus Acidiferrum</taxon>
    </lineage>
</organism>
<reference evidence="2" key="1">
    <citation type="submission" date="2020-06" db="EMBL/GenBank/DDBJ databases">
        <title>Legume-microbial interactions unlock mineral nutrients during tropical forest succession.</title>
        <authorList>
            <person name="Epihov D.Z."/>
        </authorList>
    </citation>
    <scope>NUCLEOTIDE SEQUENCE [LARGE SCALE GENOMIC DNA]</scope>
    <source>
        <strain evidence="2">Pan2503</strain>
    </source>
</reference>
<sequence>MRTFQKLRHMFGGAAVVCVVLFPAIAQESVAELQAKFDHENNSVKKAKLLVRLGDAQFEESRRAGKAGDNNAVDATME</sequence>
<evidence type="ECO:0000313" key="2">
    <source>
        <dbReference type="EMBL" id="MBA0085992.1"/>
    </source>
</evidence>